<dbReference type="EMBL" id="WUYC01000004">
    <property type="protein sequence ID" value="MBM4715830.1"/>
    <property type="molecule type" value="Genomic_DNA"/>
</dbReference>
<gene>
    <name evidence="1" type="ORF">GS551_16800</name>
</gene>
<evidence type="ECO:0000313" key="1">
    <source>
        <dbReference type="EMBL" id="MBM4715830.1"/>
    </source>
</evidence>
<comment type="caution">
    <text evidence="1">The sequence shown here is derived from an EMBL/GenBank/DDBJ whole genome shotgun (WGS) entry which is preliminary data.</text>
</comment>
<protein>
    <submittedName>
        <fullName evidence="1">Uncharacterized protein</fullName>
    </submittedName>
</protein>
<evidence type="ECO:0000313" key="2">
    <source>
        <dbReference type="Proteomes" id="UP000706122"/>
    </source>
</evidence>
<name>A0AAE2W9Q9_RHOHA</name>
<dbReference type="Proteomes" id="UP000706122">
    <property type="component" value="Unassembled WGS sequence"/>
</dbReference>
<reference evidence="1" key="1">
    <citation type="submission" date="2019-11" db="EMBL/GenBank/DDBJ databases">
        <title>Spread of Macrolides and rifampicin resistant Rhodococcus equi in clinical isolates in the USA.</title>
        <authorList>
            <person name="Alvarez-Narvaez S."/>
            <person name="Huber L."/>
            <person name="Cohen N.D."/>
            <person name="Slovis N."/>
            <person name="Greiter M."/>
            <person name="Giguere S."/>
            <person name="Hart K."/>
        </authorList>
    </citation>
    <scope>NUCLEOTIDE SEQUENCE</scope>
    <source>
        <strain evidence="1">Lh_5</strain>
    </source>
</reference>
<dbReference type="AlphaFoldDB" id="A0AAE2W9Q9"/>
<dbReference type="RefSeq" id="WP_064059029.1">
    <property type="nucleotide sequence ID" value="NZ_LRQY01000037.1"/>
</dbReference>
<proteinExistence type="predicted"/>
<sequence>MAIRATAAAPRYTRALTFDDVPEHLRPSGFRYWLDRVPEHPDPDDVDHVQAAYGCDPGIEVAELIAHHAPRWPPVDPHWRTMVAVAEQWEAYYSWCAANGLTLDGVSPSSRAAVPREWSWTELRHWEEHR</sequence>
<organism evidence="1 2">
    <name type="scientific">Rhodococcus hoagii</name>
    <name type="common">Corynebacterium equii</name>
    <dbReference type="NCBI Taxonomy" id="43767"/>
    <lineage>
        <taxon>Bacteria</taxon>
        <taxon>Bacillati</taxon>
        <taxon>Actinomycetota</taxon>
        <taxon>Actinomycetes</taxon>
        <taxon>Mycobacteriales</taxon>
        <taxon>Nocardiaceae</taxon>
        <taxon>Prescottella</taxon>
    </lineage>
</organism>
<accession>A0AAE2W9Q9</accession>